<dbReference type="RefSeq" id="WP_310270097.1">
    <property type="nucleotide sequence ID" value="NZ_JAVDXU010000004.1"/>
</dbReference>
<proteinExistence type="predicted"/>
<sequence length="310" mass="31379">MTAPNVVKAKIVLQRNGQDIDTVEVHFNPVSLQVEITNSTSPQSGSGSTTQTATQSSAKLGLDLLFDTTHTGEDVRTITRKLRAAVRSPDATGTQSAESSAAFTPPTLRFEWGTFTFTGISDSYRETLDFFSPEGVPLRSSVALALKEQPNEFSALERDNPAAANASRNRSKAFEVAGGLGGAAGIAGLGGDLRAARAIASMNGEASLRFSAGATLAVGAQVELKAAVSFAAGAGGGAGIGASAGAGIGLSASAPSLRFDAGRLAPPAASQQLATDVGAGFSIDGRALPSGAAGLRANVGQAPRTLRFDD</sequence>
<comment type="caution">
    <text evidence="2">The sequence shown here is derived from an EMBL/GenBank/DDBJ whole genome shotgun (WGS) entry which is preliminary data.</text>
</comment>
<gene>
    <name evidence="2" type="ORF">J2X20_004609</name>
</gene>
<dbReference type="Proteomes" id="UP001180453">
    <property type="component" value="Unassembled WGS sequence"/>
</dbReference>
<dbReference type="Pfam" id="PF19266">
    <property type="entry name" value="CIS_tube"/>
    <property type="match status" value="1"/>
</dbReference>
<feature type="domain" description="Contractile injection system tube protein N-terminal" evidence="1">
    <location>
        <begin position="16"/>
        <end position="151"/>
    </location>
</feature>
<evidence type="ECO:0000259" key="1">
    <source>
        <dbReference type="Pfam" id="PF19266"/>
    </source>
</evidence>
<name>A0ABU1YSU8_ROSSA</name>
<keyword evidence="3" id="KW-1185">Reference proteome</keyword>
<dbReference type="EMBL" id="JAVDXU010000004">
    <property type="protein sequence ID" value="MDR7271935.1"/>
    <property type="molecule type" value="Genomic_DNA"/>
</dbReference>
<accession>A0ABU1YSU8</accession>
<organism evidence="2 3">
    <name type="scientific">Roseateles saccharophilus</name>
    <name type="common">Pseudomonas saccharophila</name>
    <dbReference type="NCBI Taxonomy" id="304"/>
    <lineage>
        <taxon>Bacteria</taxon>
        <taxon>Pseudomonadati</taxon>
        <taxon>Pseudomonadota</taxon>
        <taxon>Betaproteobacteria</taxon>
        <taxon>Burkholderiales</taxon>
        <taxon>Sphaerotilaceae</taxon>
        <taxon>Roseateles</taxon>
    </lineage>
</organism>
<evidence type="ECO:0000313" key="3">
    <source>
        <dbReference type="Proteomes" id="UP001180453"/>
    </source>
</evidence>
<reference evidence="2 3" key="1">
    <citation type="submission" date="2023-07" db="EMBL/GenBank/DDBJ databases">
        <title>Sorghum-associated microbial communities from plants grown in Nebraska, USA.</title>
        <authorList>
            <person name="Schachtman D."/>
        </authorList>
    </citation>
    <scope>NUCLEOTIDE SEQUENCE [LARGE SCALE GENOMIC DNA]</scope>
    <source>
        <strain evidence="2 3">BE314</strain>
    </source>
</reference>
<evidence type="ECO:0000313" key="2">
    <source>
        <dbReference type="EMBL" id="MDR7271935.1"/>
    </source>
</evidence>
<dbReference type="InterPro" id="IPR045361">
    <property type="entry name" value="CIS_tube_prot_N"/>
</dbReference>
<protein>
    <recommendedName>
        <fullName evidence="1">Contractile injection system tube protein N-terminal domain-containing protein</fullName>
    </recommendedName>
</protein>